<dbReference type="CDD" id="cd06558">
    <property type="entry name" value="crotonase-like"/>
    <property type="match status" value="1"/>
</dbReference>
<dbReference type="EC" id="3.1.2.4" evidence="2"/>
<dbReference type="PANTHER" id="PTHR43176">
    <property type="entry name" value="3-HYDROXYISOBUTYRYL-COA HYDROLASE-RELATED"/>
    <property type="match status" value="1"/>
</dbReference>
<gene>
    <name evidence="5" type="primary">echA1</name>
    <name evidence="5" type="ORF">CPPEL_07685</name>
</gene>
<dbReference type="InterPro" id="IPR045004">
    <property type="entry name" value="ECH_dom"/>
</dbReference>
<comment type="catalytic activity">
    <reaction evidence="1">
        <text>3-hydroxy-2-methylpropanoyl-CoA + H2O = 3-hydroxy-2-methylpropanoate + CoA + H(+)</text>
        <dbReference type="Rhea" id="RHEA:20888"/>
        <dbReference type="ChEBI" id="CHEBI:11805"/>
        <dbReference type="ChEBI" id="CHEBI:15377"/>
        <dbReference type="ChEBI" id="CHEBI:15378"/>
        <dbReference type="ChEBI" id="CHEBI:57287"/>
        <dbReference type="ChEBI" id="CHEBI:57340"/>
        <dbReference type="EC" id="3.1.2.4"/>
    </reaction>
</comment>
<dbReference type="Gene3D" id="3.90.226.10">
    <property type="entry name" value="2-enoyl-CoA Hydratase, Chain A, domain 1"/>
    <property type="match status" value="1"/>
</dbReference>
<dbReference type="AlphaFoldDB" id="A0A3G6IV38"/>
<dbReference type="InterPro" id="IPR029045">
    <property type="entry name" value="ClpP/crotonase-like_dom_sf"/>
</dbReference>
<reference evidence="5 6" key="1">
    <citation type="submission" date="2018-11" db="EMBL/GenBank/DDBJ databases">
        <authorList>
            <person name="Kleinhagauer T."/>
            <person name="Glaeser S.P."/>
            <person name="Spergser J."/>
            <person name="Ruckert C."/>
            <person name="Kaempfer P."/>
            <person name="Busse H.-J."/>
        </authorList>
    </citation>
    <scope>NUCLEOTIDE SEQUENCE [LARGE SCALE GENOMIC DNA]</scope>
    <source>
        <strain evidence="5 6">812CH</strain>
    </source>
</reference>
<sequence length="353" mass="38715">MLCDTIGMSEALVLSNIRNNTGHLQLNRPKALNSLNQAMVDIVSDALQQWEHDDAVQQVLITSTSQKGFCAGGDVRAIHDLDAAGKYEQGDEYFAHEYRMNNHLATYSKPIISLIDGVCMGGGIGISAHGSHRVVSERAFASMPEMLIGFVPDVGSTKMLSSMIGQKGYASAALAKFLCITAWRMSPADMFWAGFATHFVPSAELEAFSDMLQAEGIDAALEQYASQPEQESELARYEDSIQAVFDQPHWSDIEAALQQHEDEAFVRMVRKHLQGTCPTSVVAAIELIDASARAKDVREALDNELIMGNALRRTPNFQEGVRAVLIDKTKDAHFVPDSYEQVDAAEYRALLGS</sequence>
<dbReference type="KEGG" id="cpso:CPPEL_07685"/>
<dbReference type="GO" id="GO:0005829">
    <property type="term" value="C:cytosol"/>
    <property type="evidence" value="ECO:0007669"/>
    <property type="project" value="TreeGrafter"/>
</dbReference>
<protein>
    <recommendedName>
        <fullName evidence="2">3-hydroxyisobutyryl-CoA hydrolase</fullName>
        <ecNumber evidence="2">3.1.2.4</ecNumber>
    </recommendedName>
</protein>
<dbReference type="NCBIfam" id="NF004127">
    <property type="entry name" value="PRK05617.1"/>
    <property type="match status" value="1"/>
</dbReference>
<dbReference type="SUPFAM" id="SSF52096">
    <property type="entry name" value="ClpP/crotonase"/>
    <property type="match status" value="1"/>
</dbReference>
<keyword evidence="6" id="KW-1185">Reference proteome</keyword>
<dbReference type="GO" id="GO:0016829">
    <property type="term" value="F:lyase activity"/>
    <property type="evidence" value="ECO:0007669"/>
    <property type="project" value="UniProtKB-KW"/>
</dbReference>
<dbReference type="PANTHER" id="PTHR43176:SF3">
    <property type="entry name" value="3-HYDROXYISOBUTYRYL-COA HYDROLASE, MITOCHONDRIAL"/>
    <property type="match status" value="1"/>
</dbReference>
<dbReference type="GO" id="GO:0003860">
    <property type="term" value="F:3-hydroxyisobutyryl-CoA hydrolase activity"/>
    <property type="evidence" value="ECO:0007669"/>
    <property type="project" value="UniProtKB-EC"/>
</dbReference>
<accession>A0A3G6IV38</accession>
<evidence type="ECO:0000256" key="1">
    <source>
        <dbReference type="ARBA" id="ARBA00001709"/>
    </source>
</evidence>
<keyword evidence="3" id="KW-0378">Hydrolase</keyword>
<evidence type="ECO:0000259" key="4">
    <source>
        <dbReference type="Pfam" id="PF16113"/>
    </source>
</evidence>
<feature type="domain" description="Enoyl-CoA hydratase/isomerase" evidence="4">
    <location>
        <begin position="22"/>
        <end position="350"/>
    </location>
</feature>
<name>A0A3G6IV38_9CORY</name>
<evidence type="ECO:0000256" key="3">
    <source>
        <dbReference type="ARBA" id="ARBA00022801"/>
    </source>
</evidence>
<dbReference type="Pfam" id="PF16113">
    <property type="entry name" value="ECH_2"/>
    <property type="match status" value="1"/>
</dbReference>
<dbReference type="Proteomes" id="UP000271426">
    <property type="component" value="Chromosome"/>
</dbReference>
<dbReference type="EMBL" id="CP033898">
    <property type="protein sequence ID" value="AZA09645.1"/>
    <property type="molecule type" value="Genomic_DNA"/>
</dbReference>
<organism evidence="5 6">
    <name type="scientific">Corynebacterium pseudopelargi</name>
    <dbReference type="NCBI Taxonomy" id="2080757"/>
    <lineage>
        <taxon>Bacteria</taxon>
        <taxon>Bacillati</taxon>
        <taxon>Actinomycetota</taxon>
        <taxon>Actinomycetes</taxon>
        <taxon>Mycobacteriales</taxon>
        <taxon>Corynebacteriaceae</taxon>
        <taxon>Corynebacterium</taxon>
    </lineage>
</organism>
<dbReference type="GO" id="GO:0006574">
    <property type="term" value="P:L-valine catabolic process"/>
    <property type="evidence" value="ECO:0007669"/>
    <property type="project" value="TreeGrafter"/>
</dbReference>
<keyword evidence="5" id="KW-0456">Lyase</keyword>
<evidence type="ECO:0000313" key="5">
    <source>
        <dbReference type="EMBL" id="AZA09645.1"/>
    </source>
</evidence>
<evidence type="ECO:0000256" key="2">
    <source>
        <dbReference type="ARBA" id="ARBA00011915"/>
    </source>
</evidence>
<evidence type="ECO:0000313" key="6">
    <source>
        <dbReference type="Proteomes" id="UP000271426"/>
    </source>
</evidence>
<proteinExistence type="predicted"/>
<dbReference type="InterPro" id="IPR032259">
    <property type="entry name" value="HIBYL-CoA-H"/>
</dbReference>